<feature type="transmembrane region" description="Helical" evidence="1">
    <location>
        <begin position="56"/>
        <end position="89"/>
    </location>
</feature>
<dbReference type="Proteomes" id="UP000046187">
    <property type="component" value="Unassembled WGS sequence"/>
</dbReference>
<keyword evidence="4" id="KW-1185">Reference proteome</keyword>
<proteinExistence type="predicted"/>
<dbReference type="Pfam" id="PF13828">
    <property type="entry name" value="DUF4190"/>
    <property type="match status" value="1"/>
</dbReference>
<evidence type="ECO:0000256" key="1">
    <source>
        <dbReference type="SAM" id="Phobius"/>
    </source>
</evidence>
<evidence type="ECO:0000259" key="2">
    <source>
        <dbReference type="Pfam" id="PF13828"/>
    </source>
</evidence>
<dbReference type="RefSeq" id="WP_003475210.1">
    <property type="nucleotide sequence ID" value="NZ_CXOI01000005.1"/>
</dbReference>
<feature type="domain" description="DUF4190" evidence="2">
    <location>
        <begin position="10"/>
        <end position="73"/>
    </location>
</feature>
<keyword evidence="1" id="KW-0812">Transmembrane</keyword>
<name>A0A0K2ZGD2_9XANT</name>
<gene>
    <name evidence="3" type="ORF">XTALMG727_0248</name>
</gene>
<keyword evidence="1" id="KW-1133">Transmembrane helix</keyword>
<sequence length="93" mass="9793">MSNVRETNSLAVVSLVAGILGWTLMPLLGSLGAIITGHLARAEIRRQPQRFQGDGLAVGGLILGWTAVIVAILSVLAFVLFFGGLAWFASTRS</sequence>
<organism evidence="3 4">
    <name type="scientific">Xanthomonas graminis pv. arrhenatheri LMG 727</name>
    <dbReference type="NCBI Taxonomy" id="1195923"/>
    <lineage>
        <taxon>Bacteria</taxon>
        <taxon>Pseudomonadati</taxon>
        <taxon>Pseudomonadota</taxon>
        <taxon>Gammaproteobacteria</taxon>
        <taxon>Lysobacterales</taxon>
        <taxon>Lysobacteraceae</taxon>
        <taxon>Xanthomonas</taxon>
        <taxon>Xanthomonas translucens group</taxon>
        <taxon>Xanthomonas graminis</taxon>
    </lineage>
</organism>
<reference evidence="4" key="1">
    <citation type="submission" date="2015-07" db="EMBL/GenBank/DDBJ databases">
        <authorList>
            <person name="Wibberg D."/>
        </authorList>
    </citation>
    <scope>NUCLEOTIDE SEQUENCE [LARGE SCALE GENOMIC DNA]</scope>
</reference>
<evidence type="ECO:0000313" key="4">
    <source>
        <dbReference type="Proteomes" id="UP000046187"/>
    </source>
</evidence>
<accession>A0A0K2ZGD2</accession>
<dbReference type="InterPro" id="IPR025241">
    <property type="entry name" value="DUF4190"/>
</dbReference>
<feature type="transmembrane region" description="Helical" evidence="1">
    <location>
        <begin position="12"/>
        <end position="35"/>
    </location>
</feature>
<dbReference type="AlphaFoldDB" id="A0A0K2ZGD2"/>
<protein>
    <submittedName>
        <fullName evidence="3">Putative membrane protein</fullName>
    </submittedName>
</protein>
<keyword evidence="1" id="KW-0472">Membrane</keyword>
<dbReference type="EMBL" id="CXOI01000005">
    <property type="protein sequence ID" value="CTP82460.1"/>
    <property type="molecule type" value="Genomic_DNA"/>
</dbReference>
<evidence type="ECO:0000313" key="3">
    <source>
        <dbReference type="EMBL" id="CTP82460.1"/>
    </source>
</evidence>